<dbReference type="EMBL" id="LELK01000001">
    <property type="protein sequence ID" value="KMM38913.1"/>
    <property type="molecule type" value="Genomic_DNA"/>
</dbReference>
<reference evidence="2" key="1">
    <citation type="submission" date="2015-06" db="EMBL/GenBank/DDBJ databases">
        <authorList>
            <person name="Liu B."/>
            <person name="Wang J."/>
            <person name="Zhu Y."/>
            <person name="Liu G."/>
            <person name="Chen Q."/>
            <person name="Zheng C."/>
            <person name="Che J."/>
            <person name="Ge C."/>
            <person name="Shi H."/>
            <person name="Pan Z."/>
            <person name="Liu X."/>
        </authorList>
    </citation>
    <scope>NUCLEOTIDE SEQUENCE [LARGE SCALE GENOMIC DNA]</scope>
    <source>
        <strain evidence="2">DSM 16346</strain>
    </source>
</reference>
<dbReference type="Proteomes" id="UP000035996">
    <property type="component" value="Unassembled WGS sequence"/>
</dbReference>
<evidence type="ECO:0000256" key="1">
    <source>
        <dbReference type="SAM" id="Phobius"/>
    </source>
</evidence>
<accession>A0A0J6D0S1</accession>
<dbReference type="RefSeq" id="WP_048310072.1">
    <property type="nucleotide sequence ID" value="NZ_CP119526.1"/>
</dbReference>
<keyword evidence="3" id="KW-1185">Reference proteome</keyword>
<organism evidence="2 3">
    <name type="scientific">Guptibacillus hwajinpoensis</name>
    <dbReference type="NCBI Taxonomy" id="208199"/>
    <lineage>
        <taxon>Bacteria</taxon>
        <taxon>Bacillati</taxon>
        <taxon>Bacillota</taxon>
        <taxon>Bacilli</taxon>
        <taxon>Bacillales</taxon>
        <taxon>Guptibacillaceae</taxon>
        <taxon>Guptibacillus</taxon>
    </lineage>
</organism>
<comment type="caution">
    <text evidence="2">The sequence shown here is derived from an EMBL/GenBank/DDBJ whole genome shotgun (WGS) entry which is preliminary data.</text>
</comment>
<feature type="transmembrane region" description="Helical" evidence="1">
    <location>
        <begin position="32"/>
        <end position="53"/>
    </location>
</feature>
<proteinExistence type="predicted"/>
<dbReference type="AlphaFoldDB" id="A0A0J6D0S1"/>
<gene>
    <name evidence="2" type="ORF">AB986_06580</name>
</gene>
<sequence>MRYIWAIIWGTLLSNMSFYVLASMQGGHYNFASASFFGIILAVAAMIIGDGLISDPAEQ</sequence>
<keyword evidence="1" id="KW-1133">Transmembrane helix</keyword>
<evidence type="ECO:0000313" key="2">
    <source>
        <dbReference type="EMBL" id="KMM38913.1"/>
    </source>
</evidence>
<dbReference type="InterPro" id="IPR021324">
    <property type="entry name" value="DUF2929"/>
</dbReference>
<dbReference type="Pfam" id="PF11151">
    <property type="entry name" value="DUF2929"/>
    <property type="match status" value="1"/>
</dbReference>
<dbReference type="OrthoDB" id="2440739at2"/>
<keyword evidence="1" id="KW-0812">Transmembrane</keyword>
<evidence type="ECO:0000313" key="3">
    <source>
        <dbReference type="Proteomes" id="UP000035996"/>
    </source>
</evidence>
<name>A0A0J6D0S1_9BACL</name>
<keyword evidence="1" id="KW-0472">Membrane</keyword>
<protein>
    <submittedName>
        <fullName evidence="2">DeoR faimly transcriptional regulator</fullName>
    </submittedName>
</protein>